<gene>
    <name evidence="3" type="ORF">C8A03DRAFT_31580</name>
</gene>
<dbReference type="PANTHER" id="PTHR44472:SF1">
    <property type="entry name" value="DDB1 AND CUL4 ASSOCIATED FACTOR 4"/>
    <property type="match status" value="1"/>
</dbReference>
<dbReference type="InterPro" id="IPR036322">
    <property type="entry name" value="WD40_repeat_dom_sf"/>
</dbReference>
<dbReference type="SUPFAM" id="SSF50978">
    <property type="entry name" value="WD40 repeat-like"/>
    <property type="match status" value="1"/>
</dbReference>
<organism evidence="3 4">
    <name type="scientific">Achaetomium macrosporum</name>
    <dbReference type="NCBI Taxonomy" id="79813"/>
    <lineage>
        <taxon>Eukaryota</taxon>
        <taxon>Fungi</taxon>
        <taxon>Dikarya</taxon>
        <taxon>Ascomycota</taxon>
        <taxon>Pezizomycotina</taxon>
        <taxon>Sordariomycetes</taxon>
        <taxon>Sordariomycetidae</taxon>
        <taxon>Sordariales</taxon>
        <taxon>Chaetomiaceae</taxon>
        <taxon>Achaetomium</taxon>
    </lineage>
</organism>
<protein>
    <recommendedName>
        <fullName evidence="5">Myocyte-specific enhancer factor 2d</fullName>
    </recommendedName>
</protein>
<dbReference type="AlphaFoldDB" id="A0AAN7CG53"/>
<reference evidence="3" key="2">
    <citation type="submission" date="2023-05" db="EMBL/GenBank/DDBJ databases">
        <authorList>
            <consortium name="Lawrence Berkeley National Laboratory"/>
            <person name="Steindorff A."/>
            <person name="Hensen N."/>
            <person name="Bonometti L."/>
            <person name="Westerberg I."/>
            <person name="Brannstrom I.O."/>
            <person name="Guillou S."/>
            <person name="Cros-Aarteil S."/>
            <person name="Calhoun S."/>
            <person name="Haridas S."/>
            <person name="Kuo A."/>
            <person name="Mondo S."/>
            <person name="Pangilinan J."/>
            <person name="Riley R."/>
            <person name="Labutti K."/>
            <person name="Andreopoulos B."/>
            <person name="Lipzen A."/>
            <person name="Chen C."/>
            <person name="Yanf M."/>
            <person name="Daum C."/>
            <person name="Ng V."/>
            <person name="Clum A."/>
            <person name="Ohm R."/>
            <person name="Martin F."/>
            <person name="Silar P."/>
            <person name="Natvig D."/>
            <person name="Lalanne C."/>
            <person name="Gautier V."/>
            <person name="Ament-Velasquez S.L."/>
            <person name="Kruys A."/>
            <person name="Hutchinson M.I."/>
            <person name="Powell A.J."/>
            <person name="Barry K."/>
            <person name="Miller A.N."/>
            <person name="Grigoriev I.V."/>
            <person name="Debuchy R."/>
            <person name="Gladieux P."/>
            <person name="Thoren M.H."/>
            <person name="Johannesson H."/>
        </authorList>
    </citation>
    <scope>NUCLEOTIDE SEQUENCE</scope>
    <source>
        <strain evidence="3">CBS 532.94</strain>
    </source>
</reference>
<evidence type="ECO:0008006" key="5">
    <source>
        <dbReference type="Google" id="ProtNLM"/>
    </source>
</evidence>
<reference evidence="3" key="1">
    <citation type="journal article" date="2023" name="Mol. Phylogenet. Evol.">
        <title>Genome-scale phylogeny and comparative genomics of the fungal order Sordariales.</title>
        <authorList>
            <person name="Hensen N."/>
            <person name="Bonometti L."/>
            <person name="Westerberg I."/>
            <person name="Brannstrom I.O."/>
            <person name="Guillou S."/>
            <person name="Cros-Aarteil S."/>
            <person name="Calhoun S."/>
            <person name="Haridas S."/>
            <person name="Kuo A."/>
            <person name="Mondo S."/>
            <person name="Pangilinan J."/>
            <person name="Riley R."/>
            <person name="LaButti K."/>
            <person name="Andreopoulos B."/>
            <person name="Lipzen A."/>
            <person name="Chen C."/>
            <person name="Yan M."/>
            <person name="Daum C."/>
            <person name="Ng V."/>
            <person name="Clum A."/>
            <person name="Steindorff A."/>
            <person name="Ohm R.A."/>
            <person name="Martin F."/>
            <person name="Silar P."/>
            <person name="Natvig D.O."/>
            <person name="Lalanne C."/>
            <person name="Gautier V."/>
            <person name="Ament-Velasquez S.L."/>
            <person name="Kruys A."/>
            <person name="Hutchinson M.I."/>
            <person name="Powell A.J."/>
            <person name="Barry K."/>
            <person name="Miller A.N."/>
            <person name="Grigoriev I.V."/>
            <person name="Debuchy R."/>
            <person name="Gladieux P."/>
            <person name="Hiltunen Thoren M."/>
            <person name="Johannesson H."/>
        </authorList>
    </citation>
    <scope>NUCLEOTIDE SEQUENCE</scope>
    <source>
        <strain evidence="3">CBS 532.94</strain>
    </source>
</reference>
<name>A0AAN7CG53_9PEZI</name>
<comment type="caution">
    <text evidence="3">The sequence shown here is derived from an EMBL/GenBank/DDBJ whole genome shotgun (WGS) entry which is preliminary data.</text>
</comment>
<dbReference type="InterPro" id="IPR052254">
    <property type="entry name" value="CUL4-DDB1_E3_ligase_receptor"/>
</dbReference>
<sequence length="511" mass="56418">MTREIPGFYYDSAKRKYFRIENSKTAPAQAAWSARNVKRRAIEEKEDAQRREKLQRQANSVKRTPVRKVPLMGGLLAREIGEVGGSTVPGAETLGRAWAGGLRAKGGVKLWPQYPDNCGMVSSMWVGGSDELELGIVYGALNEGLWAGAYIPRDADDKISCRHTAERYPGVDFRPRLYTLSDPIITSIKFHDSSGTILLASNDYRGGPICIRQFKGQPQNSGDPSRNLVLEENESVLLFSGRQLHGGPASTIHALQPAPYGSRLTCIAGTDRGIVQLQNQELAWLTPPSDWSPRRFRERTQPWKDRAPWQGDILSVDFLTPNSAEVILAGTRSSHVCVLDLRAPPDEWSAESSALKHASSAAHVRCVGPYTVLAAGPQNAMALYDVRFLQRQQLHQNNPAQWGGRRRWGENCTRPVVEFPSYRNQEHIHIGLDVLTEPGYGSAGIVAAAHGDETVALYSLGDGSRIPVAAVDGIKAHAVVRSLMWQTLPGDRHPSLFVGEGPWIRKYSFWA</sequence>
<dbReference type="EMBL" id="MU860043">
    <property type="protein sequence ID" value="KAK4240278.1"/>
    <property type="molecule type" value="Genomic_DNA"/>
</dbReference>
<evidence type="ECO:0000256" key="1">
    <source>
        <dbReference type="ARBA" id="ARBA00022574"/>
    </source>
</evidence>
<dbReference type="PANTHER" id="PTHR44472">
    <property type="entry name" value="DDB1- AND CUL4-ASSOCIATED FACTOR 4-RELATED"/>
    <property type="match status" value="1"/>
</dbReference>
<evidence type="ECO:0000313" key="4">
    <source>
        <dbReference type="Proteomes" id="UP001303760"/>
    </source>
</evidence>
<evidence type="ECO:0000313" key="3">
    <source>
        <dbReference type="EMBL" id="KAK4240278.1"/>
    </source>
</evidence>
<dbReference type="GO" id="GO:0080008">
    <property type="term" value="C:Cul4-RING E3 ubiquitin ligase complex"/>
    <property type="evidence" value="ECO:0007669"/>
    <property type="project" value="TreeGrafter"/>
</dbReference>
<evidence type="ECO:0000256" key="2">
    <source>
        <dbReference type="ARBA" id="ARBA00022737"/>
    </source>
</evidence>
<dbReference type="Proteomes" id="UP001303760">
    <property type="component" value="Unassembled WGS sequence"/>
</dbReference>
<accession>A0AAN7CG53</accession>
<keyword evidence="4" id="KW-1185">Reference proteome</keyword>
<proteinExistence type="predicted"/>
<keyword evidence="1" id="KW-0853">WD repeat</keyword>
<keyword evidence="2" id="KW-0677">Repeat</keyword>